<evidence type="ECO:0000313" key="7">
    <source>
        <dbReference type="Proteomes" id="UP000031512"/>
    </source>
</evidence>
<dbReference type="GO" id="GO:0005739">
    <property type="term" value="C:mitochondrion"/>
    <property type="evidence" value="ECO:0007669"/>
    <property type="project" value="TreeGrafter"/>
</dbReference>
<evidence type="ECO:0000259" key="5">
    <source>
        <dbReference type="SMART" id="SM00382"/>
    </source>
</evidence>
<dbReference type="PANTHER" id="PTHR23075:SF12">
    <property type="entry name" value="AAA+ ATPASE DOMAIN-CONTAINING PROTEIN"/>
    <property type="match status" value="1"/>
</dbReference>
<proteinExistence type="predicted"/>
<keyword evidence="6" id="KW-0378">Hydrolase</keyword>
<feature type="region of interest" description="Disordered" evidence="4">
    <location>
        <begin position="1"/>
        <end position="34"/>
    </location>
</feature>
<dbReference type="InterPro" id="IPR003593">
    <property type="entry name" value="AAA+_ATPase"/>
</dbReference>
<dbReference type="OrthoDB" id="199596at2759"/>
<dbReference type="GO" id="GO:0007005">
    <property type="term" value="P:mitochondrion organization"/>
    <property type="evidence" value="ECO:0007669"/>
    <property type="project" value="TreeGrafter"/>
</dbReference>
<dbReference type="Gene3D" id="3.40.50.300">
    <property type="entry name" value="P-loop containing nucleotide triphosphate hydrolases"/>
    <property type="match status" value="1"/>
</dbReference>
<evidence type="ECO:0000256" key="3">
    <source>
        <dbReference type="SAM" id="Coils"/>
    </source>
</evidence>
<dbReference type="GeneID" id="15802831"/>
<keyword evidence="3" id="KW-0175">Coiled coil</keyword>
<dbReference type="Pfam" id="PF12037">
    <property type="entry name" value="ATAD3_N"/>
    <property type="match status" value="1"/>
</dbReference>
<dbReference type="EMBL" id="ACOU01000003">
    <property type="protein sequence ID" value="EKX73224.1"/>
    <property type="molecule type" value="Genomic_DNA"/>
</dbReference>
<dbReference type="Pfam" id="PF00004">
    <property type="entry name" value="AAA"/>
    <property type="match status" value="1"/>
</dbReference>
<gene>
    <name evidence="6" type="ORF">BEWA_052790</name>
</gene>
<evidence type="ECO:0000313" key="6">
    <source>
        <dbReference type="EMBL" id="EKX73224.1"/>
    </source>
</evidence>
<keyword evidence="1" id="KW-0547">Nucleotide-binding</keyword>
<dbReference type="AlphaFoldDB" id="L1LD72"/>
<dbReference type="InterPro" id="IPR021911">
    <property type="entry name" value="ATAD3_N"/>
</dbReference>
<evidence type="ECO:0000256" key="2">
    <source>
        <dbReference type="ARBA" id="ARBA00022840"/>
    </source>
</evidence>
<protein>
    <submittedName>
        <fullName evidence="6">ATPase, AAA family domain containing protein</fullName>
        <ecNumber evidence="6">3.6.4.3</ecNumber>
    </submittedName>
</protein>
<evidence type="ECO:0000256" key="1">
    <source>
        <dbReference type="ARBA" id="ARBA00022741"/>
    </source>
</evidence>
<keyword evidence="7" id="KW-1185">Reference proteome</keyword>
<dbReference type="eggNOG" id="KOG0742">
    <property type="taxonomic scope" value="Eukaryota"/>
</dbReference>
<reference evidence="6 7" key="1">
    <citation type="journal article" date="2012" name="BMC Genomics">
        <title>Comparative genomic analysis and phylogenetic position of Theileria equi.</title>
        <authorList>
            <person name="Kappmeyer L.S."/>
            <person name="Thiagarajan M."/>
            <person name="Herndon D.R."/>
            <person name="Ramsay J.D."/>
            <person name="Caler E."/>
            <person name="Djikeng A."/>
            <person name="Gillespie J.J."/>
            <person name="Lau A.O."/>
            <person name="Roalson E.H."/>
            <person name="Silva J.C."/>
            <person name="Silva M.G."/>
            <person name="Suarez C.E."/>
            <person name="Ueti M.W."/>
            <person name="Nene V.M."/>
            <person name="Mealey R.H."/>
            <person name="Knowles D.P."/>
            <person name="Brayton K.A."/>
        </authorList>
    </citation>
    <scope>NUCLEOTIDE SEQUENCE [LARGE SCALE GENOMIC DNA]</scope>
    <source>
        <strain evidence="6 7">WA</strain>
    </source>
</reference>
<name>L1LD72_THEEQ</name>
<dbReference type="Proteomes" id="UP000031512">
    <property type="component" value="Unassembled WGS sequence"/>
</dbReference>
<dbReference type="GO" id="GO:0005524">
    <property type="term" value="F:ATP binding"/>
    <property type="evidence" value="ECO:0007669"/>
    <property type="project" value="UniProtKB-KW"/>
</dbReference>
<dbReference type="STRING" id="1537102.L1LD72"/>
<feature type="domain" description="AAA+ ATPase" evidence="5">
    <location>
        <begin position="336"/>
        <end position="471"/>
    </location>
</feature>
<dbReference type="VEuPathDB" id="PiroplasmaDB:BEWA_052790"/>
<accession>L1LD72</accession>
<dbReference type="KEGG" id="beq:BEWA_052790"/>
<dbReference type="InterPro" id="IPR003959">
    <property type="entry name" value="ATPase_AAA_core"/>
</dbReference>
<evidence type="ECO:0000256" key="4">
    <source>
        <dbReference type="SAM" id="MobiDB-lite"/>
    </source>
</evidence>
<dbReference type="InterPro" id="IPR027417">
    <property type="entry name" value="P-loop_NTPase"/>
</dbReference>
<comment type="caution">
    <text evidence="6">The sequence shown here is derived from an EMBL/GenBank/DDBJ whole genome shotgun (WGS) entry which is preliminary data.</text>
</comment>
<organism evidence="6 7">
    <name type="scientific">Theileria equi strain WA</name>
    <dbReference type="NCBI Taxonomy" id="1537102"/>
    <lineage>
        <taxon>Eukaryota</taxon>
        <taxon>Sar</taxon>
        <taxon>Alveolata</taxon>
        <taxon>Apicomplexa</taxon>
        <taxon>Aconoidasida</taxon>
        <taxon>Piroplasmida</taxon>
        <taxon>Theileriidae</taxon>
        <taxon>Theileria</taxon>
    </lineage>
</organism>
<dbReference type="SMART" id="SM00382">
    <property type="entry name" value="AAA"/>
    <property type="match status" value="1"/>
</dbReference>
<dbReference type="GO" id="GO:0008270">
    <property type="term" value="F:zinc ion binding"/>
    <property type="evidence" value="ECO:0007669"/>
    <property type="project" value="TreeGrafter"/>
</dbReference>
<dbReference type="PANTHER" id="PTHR23075">
    <property type="entry name" value="PUTATIVE ATP-ASE"/>
    <property type="match status" value="1"/>
</dbReference>
<keyword evidence="2" id="KW-0067">ATP-binding</keyword>
<dbReference type="EC" id="3.6.4.3" evidence="6"/>
<sequence length="568" mass="64755">MAFSGFGFGGGTPGPAPVQPSSSKDDKNITGKFDPTALERGAKALRMLDSSPNAQKAFELTRLQELTRQQEIKKEIEQMHLRQTELGAQRARIEGDERRKLAAQQQEQERITAQYKAQLESEAYQKKLIDQRRQNEEWLQQQHQQFLRQEEIRKKTELDILEMRKAQMKEEKALERENIRAKVQEESKGKIKQERENFDVHVKMMKERAIEERQTKLESLNIIFSSLGAAFSSLLADKERLTTGVTALTALAIGVYGARAGTRVLGKFMEQKIGKPPLVRDTSRWVLMNGLGNFVKGLVKTNKELKIDQIVLNDQLYQRLNWTVNSLVRAKENGTNFRHILLYGPPGTGKTLFAKTVAKRSGMDYAIMTGGDVGPLREEAASEINRLFEWSKKSKRGLVLFIDEAEAFLRKGRSSVQGMSENVRNALSAFLYHTGTETDKFCLILATNERDILDPAIVDRMDEQYEFPLPETNERKRMITLFMHQFVINPTKRGKKIQIDPRINDEFYAKVAEKTEKLSGRQLAKLCISLQSAVYGSGTTQLTLELANTVIDWHLERFNKGIADKDDI</sequence>
<dbReference type="RefSeq" id="XP_004832676.1">
    <property type="nucleotide sequence ID" value="XM_004832619.1"/>
</dbReference>
<feature type="compositionally biased region" description="Gly residues" evidence="4">
    <location>
        <begin position="1"/>
        <end position="13"/>
    </location>
</feature>
<feature type="coiled-coil region" evidence="3">
    <location>
        <begin position="121"/>
        <end position="185"/>
    </location>
</feature>
<dbReference type="GO" id="GO:0016887">
    <property type="term" value="F:ATP hydrolysis activity"/>
    <property type="evidence" value="ECO:0007669"/>
    <property type="project" value="InterPro"/>
</dbReference>
<dbReference type="SUPFAM" id="SSF52540">
    <property type="entry name" value="P-loop containing nucleoside triphosphate hydrolases"/>
    <property type="match status" value="1"/>
</dbReference>